<sequence>MKKVVSSILLAAMLFCTAIMPTYASSPANNVSQPYVVSKSEVECPSSDKNVSTSKYITKFSNGYSYIDVISLKKEQNIVPYKNSVQLMSALSGYSNRYVLDAYRYITGTGNNVLVEVRVQGTFYANRSANKVYCNTTYGTGYTIRASGISCASFKDFAEGTINNPANISYAGANYTFSNQFGWGTPGSFKVGCDCNGKKYVV</sequence>
<gene>
    <name evidence="2" type="ORF">H6X83_09320</name>
</gene>
<dbReference type="RefSeq" id="WP_212506219.1">
    <property type="nucleotide sequence ID" value="NZ_CP060696.1"/>
</dbReference>
<dbReference type="KEGG" id="caml:H6X83_09320"/>
<proteinExistence type="predicted"/>
<keyword evidence="1" id="KW-0732">Signal</keyword>
<feature type="chain" id="PRO_5028820359" evidence="1">
    <location>
        <begin position="25"/>
        <end position="202"/>
    </location>
</feature>
<evidence type="ECO:0000256" key="1">
    <source>
        <dbReference type="SAM" id="SignalP"/>
    </source>
</evidence>
<keyword evidence="3" id="KW-1185">Reference proteome</keyword>
<feature type="signal peptide" evidence="1">
    <location>
        <begin position="1"/>
        <end position="24"/>
    </location>
</feature>
<accession>A0A7G9WEN9</accession>
<reference evidence="2 3" key="1">
    <citation type="submission" date="2020-08" db="EMBL/GenBank/DDBJ databases">
        <authorList>
            <person name="Ren C."/>
            <person name="Gu Y."/>
            <person name="Xu Y."/>
        </authorList>
    </citation>
    <scope>NUCLEOTIDE SEQUENCE [LARGE SCALE GENOMIC DNA]</scope>
    <source>
        <strain evidence="2 3">LBM18003</strain>
    </source>
</reference>
<dbReference type="AlphaFoldDB" id="A0A7G9WEN9"/>
<evidence type="ECO:0000313" key="2">
    <source>
        <dbReference type="EMBL" id="QNO17151.1"/>
    </source>
</evidence>
<protein>
    <submittedName>
        <fullName evidence="2">Uncharacterized protein</fullName>
    </submittedName>
</protein>
<evidence type="ECO:0000313" key="3">
    <source>
        <dbReference type="Proteomes" id="UP000516046"/>
    </source>
</evidence>
<organism evidence="2 3">
    <name type="scientific">Caproicibacterium amylolyticum</name>
    <dbReference type="NCBI Taxonomy" id="2766537"/>
    <lineage>
        <taxon>Bacteria</taxon>
        <taxon>Bacillati</taxon>
        <taxon>Bacillota</taxon>
        <taxon>Clostridia</taxon>
        <taxon>Eubacteriales</taxon>
        <taxon>Oscillospiraceae</taxon>
        <taxon>Caproicibacterium</taxon>
    </lineage>
</organism>
<name>A0A7G9WEN9_9FIRM</name>
<dbReference type="EMBL" id="CP060696">
    <property type="protein sequence ID" value="QNO17151.1"/>
    <property type="molecule type" value="Genomic_DNA"/>
</dbReference>
<dbReference type="Proteomes" id="UP000516046">
    <property type="component" value="Chromosome"/>
</dbReference>